<evidence type="ECO:0000313" key="4">
    <source>
        <dbReference type="Proteomes" id="UP000301751"/>
    </source>
</evidence>
<keyword evidence="2" id="KW-0472">Membrane</keyword>
<evidence type="ECO:0000256" key="1">
    <source>
        <dbReference type="SAM" id="MobiDB-lite"/>
    </source>
</evidence>
<gene>
    <name evidence="3" type="ORF">AQPW35_12900</name>
</gene>
<evidence type="ECO:0000313" key="3">
    <source>
        <dbReference type="EMBL" id="GCL62209.1"/>
    </source>
</evidence>
<proteinExistence type="predicted"/>
<comment type="caution">
    <text evidence="3">The sequence shown here is derived from an EMBL/GenBank/DDBJ whole genome shotgun (WGS) entry which is preliminary data.</text>
</comment>
<name>A0A480AKF1_9BURK</name>
<evidence type="ECO:0008006" key="5">
    <source>
        <dbReference type="Google" id="ProtNLM"/>
    </source>
</evidence>
<keyword evidence="4" id="KW-1185">Reference proteome</keyword>
<sequence>MTSTNTAAAPAAALAQLATRGRVLLRQFHQRPPRERLLLIAAALAVLLVLADQLWLSPAWRSFQAARSARAMALQQQQGLLNDIQQLQSQGAAQVRQQQADLQQWRQRLRDGDTALRGHADSLVGPEAMRDLLGQLLARHGEVRVRAVRSLGRSDLLTPGAAGTPATAASAARTDSSTDNPAGGLYRHGLELVLEGGYADLLAYLQAMEALPQRVLWGAVSLKVDQHPRSVLTLRVYTLSRDRTWLEI</sequence>
<dbReference type="EMBL" id="BJCL01000002">
    <property type="protein sequence ID" value="GCL62209.1"/>
    <property type="molecule type" value="Genomic_DNA"/>
</dbReference>
<reference evidence="4" key="1">
    <citation type="submission" date="2019-03" db="EMBL/GenBank/DDBJ databases">
        <title>Aquabacterium pictum sp.nov., the first bacteriochlorophyll a-containing freshwater bacterium in the genus Aquabacterium of the class Betaproteobacteria.</title>
        <authorList>
            <person name="Hirose S."/>
            <person name="Tank M."/>
            <person name="Hara E."/>
            <person name="Tamaki H."/>
            <person name="Takaichi S."/>
            <person name="Haruta S."/>
            <person name="Hanada S."/>
        </authorList>
    </citation>
    <scope>NUCLEOTIDE SEQUENCE [LARGE SCALE GENOMIC DNA]</scope>
    <source>
        <strain evidence="4">W35</strain>
    </source>
</reference>
<feature type="region of interest" description="Disordered" evidence="1">
    <location>
        <begin position="159"/>
        <end position="181"/>
    </location>
</feature>
<evidence type="ECO:0000256" key="2">
    <source>
        <dbReference type="SAM" id="Phobius"/>
    </source>
</evidence>
<feature type="compositionally biased region" description="Low complexity" evidence="1">
    <location>
        <begin position="159"/>
        <end position="179"/>
    </location>
</feature>
<dbReference type="OrthoDB" id="9151209at2"/>
<feature type="transmembrane region" description="Helical" evidence="2">
    <location>
        <begin position="37"/>
        <end position="56"/>
    </location>
</feature>
<dbReference type="Proteomes" id="UP000301751">
    <property type="component" value="Unassembled WGS sequence"/>
</dbReference>
<keyword evidence="2" id="KW-1133">Transmembrane helix</keyword>
<organism evidence="3 4">
    <name type="scientific">Pseudaquabacterium pictum</name>
    <dbReference type="NCBI Taxonomy" id="2315236"/>
    <lineage>
        <taxon>Bacteria</taxon>
        <taxon>Pseudomonadati</taxon>
        <taxon>Pseudomonadota</taxon>
        <taxon>Betaproteobacteria</taxon>
        <taxon>Burkholderiales</taxon>
        <taxon>Sphaerotilaceae</taxon>
        <taxon>Pseudaquabacterium</taxon>
    </lineage>
</organism>
<accession>A0A480AKF1</accession>
<protein>
    <recommendedName>
        <fullName evidence="5">MSHA biogenesis protein MshJ</fullName>
    </recommendedName>
</protein>
<keyword evidence="2" id="KW-0812">Transmembrane</keyword>
<dbReference type="AlphaFoldDB" id="A0A480AKF1"/>
<dbReference type="RefSeq" id="WP_137731944.1">
    <property type="nucleotide sequence ID" value="NZ_BJCL01000002.1"/>
</dbReference>